<evidence type="ECO:0000256" key="1">
    <source>
        <dbReference type="ARBA" id="ARBA00022734"/>
    </source>
</evidence>
<protein>
    <recommendedName>
        <fullName evidence="2">C-type lectin domain-containing protein</fullName>
    </recommendedName>
</protein>
<keyword evidence="4" id="KW-1185">Reference proteome</keyword>
<proteinExistence type="predicted"/>
<evidence type="ECO:0000313" key="3">
    <source>
        <dbReference type="Ensembl" id="ENSDCDP00010046940.1"/>
    </source>
</evidence>
<dbReference type="SUPFAM" id="SSF56436">
    <property type="entry name" value="C-type lectin-like"/>
    <property type="match status" value="1"/>
</dbReference>
<dbReference type="Ensembl" id="ENSDCDT00010057150.1">
    <property type="protein sequence ID" value="ENSDCDP00010046940.1"/>
    <property type="gene ID" value="ENSDCDG00010028522.1"/>
</dbReference>
<dbReference type="AlphaFoldDB" id="A0AAY4DNH5"/>
<evidence type="ECO:0000259" key="2">
    <source>
        <dbReference type="PROSITE" id="PS50041"/>
    </source>
</evidence>
<dbReference type="InterPro" id="IPR033989">
    <property type="entry name" value="CD209-like_CTLD"/>
</dbReference>
<feature type="domain" description="C-type lectin" evidence="2">
    <location>
        <begin position="19"/>
        <end position="143"/>
    </location>
</feature>
<dbReference type="GO" id="GO:0030246">
    <property type="term" value="F:carbohydrate binding"/>
    <property type="evidence" value="ECO:0007669"/>
    <property type="project" value="UniProtKB-KW"/>
</dbReference>
<keyword evidence="1" id="KW-0430">Lectin</keyword>
<dbReference type="PANTHER" id="PTHR22803">
    <property type="entry name" value="MANNOSE, PHOSPHOLIPASE, LECTIN RECEPTOR RELATED"/>
    <property type="match status" value="1"/>
</dbReference>
<evidence type="ECO:0000313" key="4">
    <source>
        <dbReference type="Proteomes" id="UP000694580"/>
    </source>
</evidence>
<dbReference type="PROSITE" id="PS50041">
    <property type="entry name" value="C_TYPE_LECTIN_2"/>
    <property type="match status" value="1"/>
</dbReference>
<reference evidence="3 4" key="1">
    <citation type="submission" date="2020-06" db="EMBL/GenBank/DDBJ databases">
        <authorList>
            <consortium name="Wellcome Sanger Institute Data Sharing"/>
        </authorList>
    </citation>
    <scope>NUCLEOTIDE SEQUENCE [LARGE SCALE GENOMIC DNA]</scope>
</reference>
<name>A0AAY4DNH5_9TELE</name>
<dbReference type="Gene3D" id="3.10.100.10">
    <property type="entry name" value="Mannose-Binding Protein A, subunit A"/>
    <property type="match status" value="1"/>
</dbReference>
<dbReference type="InterPro" id="IPR001304">
    <property type="entry name" value="C-type_lectin-like"/>
</dbReference>
<dbReference type="GeneTree" id="ENSGT01030000234575"/>
<sequence>VSSAFNHHSWTCLPDWLPFEDSCYFISTMNRIWKNSQEFCAERGGHLAIIHTAEEQYIIMESLFIIICHWNAYWFGISDEKLEGSWQWVDGTELVGGFWEVGEPNNHINEDCGYIVKTQVLSRKPTSSWYDAPCSMSLPFICEKEVPSKTAV</sequence>
<dbReference type="Proteomes" id="UP000694580">
    <property type="component" value="Chromosome 20"/>
</dbReference>
<dbReference type="CDD" id="cd03590">
    <property type="entry name" value="CLECT_DC-SIGN_like"/>
    <property type="match status" value="1"/>
</dbReference>
<dbReference type="SMART" id="SM00034">
    <property type="entry name" value="CLECT"/>
    <property type="match status" value="1"/>
</dbReference>
<reference evidence="3" key="3">
    <citation type="submission" date="2025-09" db="UniProtKB">
        <authorList>
            <consortium name="Ensembl"/>
        </authorList>
    </citation>
    <scope>IDENTIFICATION</scope>
</reference>
<dbReference type="InterPro" id="IPR016186">
    <property type="entry name" value="C-type_lectin-like/link_sf"/>
</dbReference>
<dbReference type="InterPro" id="IPR050111">
    <property type="entry name" value="C-type_lectin/snaclec_domain"/>
</dbReference>
<organism evidence="3 4">
    <name type="scientific">Denticeps clupeoides</name>
    <name type="common">denticle herring</name>
    <dbReference type="NCBI Taxonomy" id="299321"/>
    <lineage>
        <taxon>Eukaryota</taxon>
        <taxon>Metazoa</taxon>
        <taxon>Chordata</taxon>
        <taxon>Craniata</taxon>
        <taxon>Vertebrata</taxon>
        <taxon>Euteleostomi</taxon>
        <taxon>Actinopterygii</taxon>
        <taxon>Neopterygii</taxon>
        <taxon>Teleostei</taxon>
        <taxon>Clupei</taxon>
        <taxon>Clupeiformes</taxon>
        <taxon>Denticipitoidei</taxon>
        <taxon>Denticipitidae</taxon>
        <taxon>Denticeps</taxon>
    </lineage>
</organism>
<reference evidence="3" key="2">
    <citation type="submission" date="2025-08" db="UniProtKB">
        <authorList>
            <consortium name="Ensembl"/>
        </authorList>
    </citation>
    <scope>IDENTIFICATION</scope>
</reference>
<dbReference type="InterPro" id="IPR016187">
    <property type="entry name" value="CTDL_fold"/>
</dbReference>
<dbReference type="Pfam" id="PF00059">
    <property type="entry name" value="Lectin_C"/>
    <property type="match status" value="1"/>
</dbReference>
<accession>A0AAY4DNH5</accession>